<dbReference type="Proteomes" id="UP000240912">
    <property type="component" value="Unassembled WGS sequence"/>
</dbReference>
<keyword evidence="3" id="KW-1185">Reference proteome</keyword>
<dbReference type="RefSeq" id="WP_107214802.1">
    <property type="nucleotide sequence ID" value="NZ_KZ686269.1"/>
</dbReference>
<gene>
    <name evidence="2" type="ORF">C7T94_07680</name>
</gene>
<accession>A0A2T3HJH5</accession>
<feature type="chain" id="PRO_5015549274" description="DUF2961 domain-containing protein" evidence="1">
    <location>
        <begin position="22"/>
        <end position="392"/>
    </location>
</feature>
<evidence type="ECO:0000313" key="3">
    <source>
        <dbReference type="Proteomes" id="UP000240912"/>
    </source>
</evidence>
<sequence length="392" mass="44680">MKKKILFFLTLCLSAGLMAEAQVLNNDLSALAQIQQGMRSRRVSSHDRSGGNDDFIKIPDQQRKTIFEVKGAGMINHIWITMAPEPNNLSRNDVIIRMYWDGNDEPSVVSPIGPFFGQGWEESYDYTALPLSASPVQGRGMVSYFSMPFSRGARIEIENQAGKDINAFYYFVDYVEMDKMPANTGRFHAWYNRKLTEAPQTGENEWSTLGKPGANTTGKDNYLIADIKGKGHFVGVNYYVHSPTPMWYGEGDDMFYIDGAEKPTLLGTGTEDYFNTAWCPKTVYTHPYFGYPRVNNDAGWLGRTHLYRFHITDPVYFEKALKFSIEHGHNNVLTLDLASVAYWYQSQAAGVPAIPDKAGRKPMPFVDFIDMHKWRHEWRKNKGNDATLWNNR</sequence>
<dbReference type="OrthoDB" id="2518538at2"/>
<keyword evidence="1" id="KW-0732">Signal</keyword>
<feature type="signal peptide" evidence="1">
    <location>
        <begin position="1"/>
        <end position="21"/>
    </location>
</feature>
<comment type="caution">
    <text evidence="2">The sequence shown here is derived from an EMBL/GenBank/DDBJ whole genome shotgun (WGS) entry which is preliminary data.</text>
</comment>
<evidence type="ECO:0000256" key="1">
    <source>
        <dbReference type="SAM" id="SignalP"/>
    </source>
</evidence>
<dbReference type="EMBL" id="PYLS01000005">
    <property type="protein sequence ID" value="PST82543.1"/>
    <property type="molecule type" value="Genomic_DNA"/>
</dbReference>
<protein>
    <recommendedName>
        <fullName evidence="4">DUF2961 domain-containing protein</fullName>
    </recommendedName>
</protein>
<dbReference type="Pfam" id="PF11175">
    <property type="entry name" value="DUF2961"/>
    <property type="match status" value="1"/>
</dbReference>
<reference evidence="2 3" key="1">
    <citation type="submission" date="2018-03" db="EMBL/GenBank/DDBJ databases">
        <authorList>
            <person name="Keele B.F."/>
        </authorList>
    </citation>
    <scope>NUCLEOTIDE SEQUENCE [LARGE SCALE GENOMIC DNA]</scope>
    <source>
        <strain evidence="2 3">YL28-9</strain>
    </source>
</reference>
<dbReference type="Gene3D" id="2.60.120.1390">
    <property type="match status" value="1"/>
</dbReference>
<organism evidence="2 3">
    <name type="scientific">Pedobacter yulinensis</name>
    <dbReference type="NCBI Taxonomy" id="2126353"/>
    <lineage>
        <taxon>Bacteria</taxon>
        <taxon>Pseudomonadati</taxon>
        <taxon>Bacteroidota</taxon>
        <taxon>Sphingobacteriia</taxon>
        <taxon>Sphingobacteriales</taxon>
        <taxon>Sphingobacteriaceae</taxon>
        <taxon>Pedobacter</taxon>
    </lineage>
</organism>
<dbReference type="InterPro" id="IPR021345">
    <property type="entry name" value="DUF2961"/>
</dbReference>
<proteinExistence type="predicted"/>
<name>A0A2T3HJH5_9SPHI</name>
<dbReference type="AlphaFoldDB" id="A0A2T3HJH5"/>
<evidence type="ECO:0008006" key="4">
    <source>
        <dbReference type="Google" id="ProtNLM"/>
    </source>
</evidence>
<evidence type="ECO:0000313" key="2">
    <source>
        <dbReference type="EMBL" id="PST82543.1"/>
    </source>
</evidence>